<dbReference type="EnsemblPlants" id="Pp3c11_5080V3.2">
    <property type="protein sequence ID" value="Pp3c11_5080V3.2"/>
    <property type="gene ID" value="Pp3c11_5080"/>
</dbReference>
<organism evidence="1">
    <name type="scientific">Physcomitrium patens</name>
    <name type="common">Spreading-leaved earth moss</name>
    <name type="synonym">Physcomitrella patens</name>
    <dbReference type="NCBI Taxonomy" id="3218"/>
    <lineage>
        <taxon>Eukaryota</taxon>
        <taxon>Viridiplantae</taxon>
        <taxon>Streptophyta</taxon>
        <taxon>Embryophyta</taxon>
        <taxon>Bryophyta</taxon>
        <taxon>Bryophytina</taxon>
        <taxon>Bryopsida</taxon>
        <taxon>Funariidae</taxon>
        <taxon>Funariales</taxon>
        <taxon>Funariaceae</taxon>
        <taxon>Physcomitrium</taxon>
    </lineage>
</organism>
<keyword evidence="3" id="KW-1185">Reference proteome</keyword>
<dbReference type="OrthoDB" id="542764at2759"/>
<dbReference type="STRING" id="3218.A0A2K1JTI1"/>
<dbReference type="EnsemblPlants" id="Pp3c11_5080V3.1">
    <property type="protein sequence ID" value="Pp3c11_5080V3.1"/>
    <property type="gene ID" value="Pp3c11_5080"/>
</dbReference>
<dbReference type="RefSeq" id="XP_024388166.1">
    <property type="nucleotide sequence ID" value="XM_024532398.2"/>
</dbReference>
<dbReference type="EnsemblPlants" id="Pp3c11_5080V3.3">
    <property type="protein sequence ID" value="Pp3c11_5080V3.3"/>
    <property type="gene ID" value="Pp3c11_5080"/>
</dbReference>
<dbReference type="PANTHER" id="PTHR15852">
    <property type="entry name" value="PLASTID TRANSCRIPTIONALLY ACTIVE PROTEIN"/>
    <property type="match status" value="1"/>
</dbReference>
<dbReference type="PANTHER" id="PTHR15852:SF52">
    <property type="entry name" value="THYLAKOID LUMENAL P17.1 PROTEIN"/>
    <property type="match status" value="1"/>
</dbReference>
<dbReference type="Gramene" id="Pp3c11_5080V3.3">
    <property type="protein sequence ID" value="Pp3c11_5080V3.3"/>
    <property type="gene ID" value="Pp3c11_5080"/>
</dbReference>
<dbReference type="Gramene" id="Pp3c11_5080V3.1">
    <property type="protein sequence ID" value="Pp3c11_5080V3.1"/>
    <property type="gene ID" value="Pp3c11_5080"/>
</dbReference>
<name>A0A2K1JTI1_PHYPA</name>
<dbReference type="PaxDb" id="3218-PP1S232_83V6.1"/>
<evidence type="ECO:0000313" key="3">
    <source>
        <dbReference type="Proteomes" id="UP000006727"/>
    </source>
</evidence>
<protein>
    <submittedName>
        <fullName evidence="1 2">Uncharacterized protein</fullName>
    </submittedName>
</protein>
<evidence type="ECO:0000313" key="1">
    <source>
        <dbReference type="EMBL" id="PNR44838.1"/>
    </source>
</evidence>
<dbReference type="GeneID" id="112288311"/>
<reference evidence="2" key="3">
    <citation type="submission" date="2020-12" db="UniProtKB">
        <authorList>
            <consortium name="EnsemblPlants"/>
        </authorList>
    </citation>
    <scope>IDENTIFICATION</scope>
</reference>
<evidence type="ECO:0000313" key="2">
    <source>
        <dbReference type="EnsemblPlants" id="Pp3c11_5080V3.1"/>
    </source>
</evidence>
<dbReference type="EMBL" id="ABEU02000011">
    <property type="protein sequence ID" value="PNR44838.1"/>
    <property type="molecule type" value="Genomic_DNA"/>
</dbReference>
<sequence length="205" mass="22235">MASCYPLSVSRPMLLHRCRSSACSRVPSCGTSSSLQTHLNCEIWLGILASACCRRVAPVLLQELLQWKWVGRRRFECEGTEFCEPSCGLRWRRRGGRTRGSKLACRAGLIEPAVRLVLADMDPENLQNLIVGASVLAATSASLYYGLKGEPETCAKCAGNGGTKCVFCVDGKMKTEAGLTDCRVCKGAGLILCKTCKGSGYSRRM</sequence>
<reference evidence="1 3" key="2">
    <citation type="journal article" date="2018" name="Plant J.">
        <title>The Physcomitrella patens chromosome-scale assembly reveals moss genome structure and evolution.</title>
        <authorList>
            <person name="Lang D."/>
            <person name="Ullrich K.K."/>
            <person name="Murat F."/>
            <person name="Fuchs J."/>
            <person name="Jenkins J."/>
            <person name="Haas F.B."/>
            <person name="Piednoel M."/>
            <person name="Gundlach H."/>
            <person name="Van Bel M."/>
            <person name="Meyberg R."/>
            <person name="Vives C."/>
            <person name="Morata J."/>
            <person name="Symeonidi A."/>
            <person name="Hiss M."/>
            <person name="Muchero W."/>
            <person name="Kamisugi Y."/>
            <person name="Saleh O."/>
            <person name="Blanc G."/>
            <person name="Decker E.L."/>
            <person name="van Gessel N."/>
            <person name="Grimwood J."/>
            <person name="Hayes R.D."/>
            <person name="Graham S.W."/>
            <person name="Gunter L.E."/>
            <person name="McDaniel S.F."/>
            <person name="Hoernstein S.N.W."/>
            <person name="Larsson A."/>
            <person name="Li F.W."/>
            <person name="Perroud P.F."/>
            <person name="Phillips J."/>
            <person name="Ranjan P."/>
            <person name="Rokshar D.S."/>
            <person name="Rothfels C.J."/>
            <person name="Schneider L."/>
            <person name="Shu S."/>
            <person name="Stevenson D.W."/>
            <person name="Thummler F."/>
            <person name="Tillich M."/>
            <person name="Villarreal Aguilar J.C."/>
            <person name="Widiez T."/>
            <person name="Wong G.K."/>
            <person name="Wymore A."/>
            <person name="Zhang Y."/>
            <person name="Zimmer A.D."/>
            <person name="Quatrano R.S."/>
            <person name="Mayer K.F.X."/>
            <person name="Goodstein D."/>
            <person name="Casacuberta J.M."/>
            <person name="Vandepoele K."/>
            <person name="Reski R."/>
            <person name="Cuming A.C."/>
            <person name="Tuskan G.A."/>
            <person name="Maumus F."/>
            <person name="Salse J."/>
            <person name="Schmutz J."/>
            <person name="Rensing S.A."/>
        </authorList>
    </citation>
    <scope>NUCLEOTIDE SEQUENCE [LARGE SCALE GENOMIC DNA]</scope>
    <source>
        <strain evidence="2 3">cv. Gransden 2004</strain>
    </source>
</reference>
<dbReference type="Proteomes" id="UP000006727">
    <property type="component" value="Chromosome 11"/>
</dbReference>
<dbReference type="KEGG" id="ppp:112288311"/>
<proteinExistence type="predicted"/>
<dbReference type="Gramene" id="Pp3c11_5080V3.2">
    <property type="protein sequence ID" value="Pp3c11_5080V3.2"/>
    <property type="gene ID" value="Pp3c11_5080"/>
</dbReference>
<gene>
    <name evidence="2" type="primary">LOC112288311</name>
    <name evidence="1" type="ORF">PHYPA_014608</name>
</gene>
<reference evidence="1 3" key="1">
    <citation type="journal article" date="2008" name="Science">
        <title>The Physcomitrella genome reveals evolutionary insights into the conquest of land by plants.</title>
        <authorList>
            <person name="Rensing S."/>
            <person name="Lang D."/>
            <person name="Zimmer A."/>
            <person name="Terry A."/>
            <person name="Salamov A."/>
            <person name="Shapiro H."/>
            <person name="Nishiyama T."/>
            <person name="Perroud P.-F."/>
            <person name="Lindquist E."/>
            <person name="Kamisugi Y."/>
            <person name="Tanahashi T."/>
            <person name="Sakakibara K."/>
            <person name="Fujita T."/>
            <person name="Oishi K."/>
            <person name="Shin-I T."/>
            <person name="Kuroki Y."/>
            <person name="Toyoda A."/>
            <person name="Suzuki Y."/>
            <person name="Hashimoto A."/>
            <person name="Yamaguchi K."/>
            <person name="Sugano A."/>
            <person name="Kohara Y."/>
            <person name="Fujiyama A."/>
            <person name="Anterola A."/>
            <person name="Aoki S."/>
            <person name="Ashton N."/>
            <person name="Barbazuk W.B."/>
            <person name="Barker E."/>
            <person name="Bennetzen J."/>
            <person name="Bezanilla M."/>
            <person name="Blankenship R."/>
            <person name="Cho S.H."/>
            <person name="Dutcher S."/>
            <person name="Estelle M."/>
            <person name="Fawcett J.A."/>
            <person name="Gundlach H."/>
            <person name="Hanada K."/>
            <person name="Heyl A."/>
            <person name="Hicks K.A."/>
            <person name="Hugh J."/>
            <person name="Lohr M."/>
            <person name="Mayer K."/>
            <person name="Melkozernov A."/>
            <person name="Murata T."/>
            <person name="Nelson D."/>
            <person name="Pils B."/>
            <person name="Prigge M."/>
            <person name="Reiss B."/>
            <person name="Renner T."/>
            <person name="Rombauts S."/>
            <person name="Rushton P."/>
            <person name="Sanderfoot A."/>
            <person name="Schween G."/>
            <person name="Shiu S.-H."/>
            <person name="Stueber K."/>
            <person name="Theodoulou F.L."/>
            <person name="Tu H."/>
            <person name="Van de Peer Y."/>
            <person name="Verrier P.J."/>
            <person name="Waters E."/>
            <person name="Wood A."/>
            <person name="Yang L."/>
            <person name="Cove D."/>
            <person name="Cuming A."/>
            <person name="Hasebe M."/>
            <person name="Lucas S."/>
            <person name="Mishler D.B."/>
            <person name="Reski R."/>
            <person name="Grigoriev I."/>
            <person name="Quatrano R.S."/>
            <person name="Boore J.L."/>
        </authorList>
    </citation>
    <scope>NUCLEOTIDE SEQUENCE [LARGE SCALE GENOMIC DNA]</scope>
    <source>
        <strain evidence="2 3">cv. Gransden 2004</strain>
    </source>
</reference>
<dbReference type="AlphaFoldDB" id="A0A2K1JTI1"/>
<accession>A0A2K1JTI1</accession>
<dbReference type="RefSeq" id="XP_024388165.1">
    <property type="nucleotide sequence ID" value="XM_024532397.2"/>
</dbReference>